<evidence type="ECO:0008006" key="5">
    <source>
        <dbReference type="Google" id="ProtNLM"/>
    </source>
</evidence>
<sequence length="252" mass="27253">MEHHDRKARRTKFALAGVGVLTAAALTAGAIAAVSVLGGDDKSPKAAASSPVASPSAPATSAHLTPETAQKFKLDVPTGQKDGVSTGFRDTSFGAVSAAVYFWEELAFLDDQKARQQLEAMVSPDAAGLVDEQVSEVRKLRETANLPPSGGTPAGITFTTTVNAVRFRPLPNDSKVFEVWLAYDRYATKSDGGPDNNPLKGQMDELMMKWQNGAWKITNEPRYWSKRTFPASYFPDSRPALKDGWVQVRHAD</sequence>
<feature type="compositionally biased region" description="Low complexity" evidence="1">
    <location>
        <begin position="45"/>
        <end position="62"/>
    </location>
</feature>
<dbReference type="Proteomes" id="UP001050808">
    <property type="component" value="Unassembled WGS sequence"/>
</dbReference>
<feature type="chain" id="PRO_5046025222" description="Integral membrane protein" evidence="2">
    <location>
        <begin position="33"/>
        <end position="252"/>
    </location>
</feature>
<evidence type="ECO:0000313" key="4">
    <source>
        <dbReference type="Proteomes" id="UP001050808"/>
    </source>
</evidence>
<evidence type="ECO:0000256" key="2">
    <source>
        <dbReference type="SAM" id="SignalP"/>
    </source>
</evidence>
<dbReference type="EMBL" id="BNDY01000003">
    <property type="protein sequence ID" value="GHI38025.1"/>
    <property type="molecule type" value="Genomic_DNA"/>
</dbReference>
<keyword evidence="2" id="KW-0732">Signal</keyword>
<reference evidence="3" key="1">
    <citation type="submission" date="2024-05" db="EMBL/GenBank/DDBJ databases">
        <title>Whole genome shotgun sequence of Streptomyces violascens NBRC 12920.</title>
        <authorList>
            <person name="Komaki H."/>
            <person name="Tamura T."/>
        </authorList>
    </citation>
    <scope>NUCLEOTIDE SEQUENCE</scope>
    <source>
        <strain evidence="3">NBRC 12920</strain>
    </source>
</reference>
<accession>A0ABQ3QL79</accession>
<evidence type="ECO:0000256" key="1">
    <source>
        <dbReference type="SAM" id="MobiDB-lite"/>
    </source>
</evidence>
<feature type="region of interest" description="Disordered" evidence="1">
    <location>
        <begin position="43"/>
        <end position="64"/>
    </location>
</feature>
<organism evidence="3 4">
    <name type="scientific">Streptomyces violascens</name>
    <dbReference type="NCBI Taxonomy" id="67381"/>
    <lineage>
        <taxon>Bacteria</taxon>
        <taxon>Bacillati</taxon>
        <taxon>Actinomycetota</taxon>
        <taxon>Actinomycetes</taxon>
        <taxon>Kitasatosporales</taxon>
        <taxon>Streptomycetaceae</taxon>
        <taxon>Streptomyces</taxon>
    </lineage>
</organism>
<evidence type="ECO:0000313" key="3">
    <source>
        <dbReference type="EMBL" id="GHI38025.1"/>
    </source>
</evidence>
<proteinExistence type="predicted"/>
<dbReference type="RefSeq" id="WP_226598856.1">
    <property type="nucleotide sequence ID" value="NZ_BMUA01000035.1"/>
</dbReference>
<keyword evidence="4" id="KW-1185">Reference proteome</keyword>
<protein>
    <recommendedName>
        <fullName evidence="5">Integral membrane protein</fullName>
    </recommendedName>
</protein>
<name>A0ABQ3QL79_9ACTN</name>
<gene>
    <name evidence="3" type="ORF">Sviol_24330</name>
</gene>
<feature type="signal peptide" evidence="2">
    <location>
        <begin position="1"/>
        <end position="32"/>
    </location>
</feature>
<comment type="caution">
    <text evidence="3">The sequence shown here is derived from an EMBL/GenBank/DDBJ whole genome shotgun (WGS) entry which is preliminary data.</text>
</comment>